<dbReference type="InterPro" id="IPR007930">
    <property type="entry name" value="DUF724"/>
</dbReference>
<feature type="compositionally biased region" description="Basic and acidic residues" evidence="4">
    <location>
        <begin position="305"/>
        <end position="327"/>
    </location>
</feature>
<feature type="domain" description="Agenet" evidence="5">
    <location>
        <begin position="74"/>
        <end position="131"/>
    </location>
</feature>
<dbReference type="OrthoDB" id="687110at2759"/>
<keyword evidence="6" id="KW-1185">Reference proteome</keyword>
<dbReference type="PANTHER" id="PTHR31917">
    <property type="entry name" value="AGENET DOMAIN-CONTAINING PROTEIN-RELATED"/>
    <property type="match status" value="1"/>
</dbReference>
<proteinExistence type="predicted"/>
<dbReference type="KEGG" id="rsz:108811407"/>
<name>A0A6J0JV60_RAPSA</name>
<organism evidence="6 7">
    <name type="scientific">Raphanus sativus</name>
    <name type="common">Radish</name>
    <name type="synonym">Raphanus raphanistrum var. sativus</name>
    <dbReference type="NCBI Taxonomy" id="3726"/>
    <lineage>
        <taxon>Eukaryota</taxon>
        <taxon>Viridiplantae</taxon>
        <taxon>Streptophyta</taxon>
        <taxon>Embryophyta</taxon>
        <taxon>Tracheophyta</taxon>
        <taxon>Spermatophyta</taxon>
        <taxon>Magnoliopsida</taxon>
        <taxon>eudicotyledons</taxon>
        <taxon>Gunneridae</taxon>
        <taxon>Pentapetalae</taxon>
        <taxon>rosids</taxon>
        <taxon>malvids</taxon>
        <taxon>Brassicales</taxon>
        <taxon>Brassicaceae</taxon>
        <taxon>Brassiceae</taxon>
        <taxon>Raphanus</taxon>
    </lineage>
</organism>
<dbReference type="InterPro" id="IPR014002">
    <property type="entry name" value="Agenet_dom_plant"/>
</dbReference>
<dbReference type="CDD" id="cd20406">
    <property type="entry name" value="Tudor_Agenet_AtDUF_rpt2_4"/>
    <property type="match status" value="1"/>
</dbReference>
<dbReference type="RefSeq" id="XP_018438961.1">
    <property type="nucleotide sequence ID" value="XM_018583459.2"/>
</dbReference>
<dbReference type="Pfam" id="PF05641">
    <property type="entry name" value="Agenet"/>
    <property type="match status" value="3"/>
</dbReference>
<keyword evidence="3" id="KW-0175">Coiled coil</keyword>
<dbReference type="AlphaFoldDB" id="A0A6J0JV60"/>
<feature type="compositionally biased region" description="Polar residues" evidence="4">
    <location>
        <begin position="276"/>
        <end position="296"/>
    </location>
</feature>
<sequence length="582" mass="65626">MKPGDEIEVSSDEEGFKGSWYRAILEDPLPQSGKKKLNVSLLANDGGSTTTTRKATYRRFLRPIPPENLFTAAVEFEEGCVVEASKRGGWWTGAVFKRINHEDVVWVYFNSPPDLLQFKTGQLRQHFDWVKQEWIRPKNKVFLSNKQSTFRCGTMVEVRLNDDDDVWVPSVIVKEMVSRKSFIVKPLKYLSWDDDGEESKPNRTVGLSSIRLTPPPPTVSAKRYGLMESVEVFIDPGWRQGRVKGVLCDNSYTVCLKGGNESLLFKHDAIRPSQDSVLRNTSQVTAADTPQTSLSAEENGEMEVSEEHSRGDDNRKKKRGEVEHNPDLSETTATAFVSSLTSSPASTATALNQTETGTEEITVQPESSEECNIRKRTREHNLGSSTPVVQPKDTTLVLPFVKKSPFWKILETSEVFQRAPQSPHFSPLVKESKEQFREGLAFGMMLTYSSLLESFKDLEPHVPISELNSLKASLAELEKHGFSVSAPLARINKLLSLKETQLKKMEERNSFNREIMALEEGVGEMEHKILELERQQVALKEQRDAAYQNVCQIQSFARDNGIELDNLESEFKATSSTPWGET</sequence>
<evidence type="ECO:0000313" key="6">
    <source>
        <dbReference type="Proteomes" id="UP000504610"/>
    </source>
</evidence>
<feature type="compositionally biased region" description="Polar residues" evidence="4">
    <location>
        <begin position="328"/>
        <end position="337"/>
    </location>
</feature>
<keyword evidence="1" id="KW-0813">Transport</keyword>
<dbReference type="PANTHER" id="PTHR31917:SF50">
    <property type="entry name" value="DUF724 DOMAIN-CONTAINING PROTEIN 1-RELATED"/>
    <property type="match status" value="1"/>
</dbReference>
<dbReference type="InterPro" id="IPR008395">
    <property type="entry name" value="Agenet-like_dom"/>
</dbReference>
<dbReference type="Proteomes" id="UP000504610">
    <property type="component" value="Unplaced"/>
</dbReference>
<evidence type="ECO:0000256" key="4">
    <source>
        <dbReference type="SAM" id="MobiDB-lite"/>
    </source>
</evidence>
<dbReference type="CDD" id="cd20405">
    <property type="entry name" value="Tudor_Agenet_AtDUF_rpt1_3"/>
    <property type="match status" value="1"/>
</dbReference>
<feature type="domain" description="Agenet" evidence="5">
    <location>
        <begin position="148"/>
        <end position="218"/>
    </location>
</feature>
<gene>
    <name evidence="7" type="primary">LOC108811407</name>
</gene>
<evidence type="ECO:0000256" key="1">
    <source>
        <dbReference type="ARBA" id="ARBA00022448"/>
    </source>
</evidence>
<feature type="coiled-coil region" evidence="3">
    <location>
        <begin position="488"/>
        <end position="549"/>
    </location>
</feature>
<evidence type="ECO:0000259" key="5">
    <source>
        <dbReference type="SMART" id="SM00743"/>
    </source>
</evidence>
<feature type="compositionally biased region" description="Polar residues" evidence="4">
    <location>
        <begin position="352"/>
        <end position="366"/>
    </location>
</feature>
<feature type="domain" description="Agenet" evidence="5">
    <location>
        <begin position="2"/>
        <end position="69"/>
    </location>
</feature>
<evidence type="ECO:0000313" key="7">
    <source>
        <dbReference type="RefSeq" id="XP_018438961.1"/>
    </source>
</evidence>
<accession>A0A6J0JV60</accession>
<evidence type="ECO:0000256" key="3">
    <source>
        <dbReference type="SAM" id="Coils"/>
    </source>
</evidence>
<feature type="domain" description="Agenet" evidence="5">
    <location>
        <begin position="222"/>
        <end position="278"/>
    </location>
</feature>
<feature type="compositionally biased region" description="Low complexity" evidence="4">
    <location>
        <begin position="338"/>
        <end position="351"/>
    </location>
</feature>
<evidence type="ECO:0000256" key="2">
    <source>
        <dbReference type="ARBA" id="ARBA00022604"/>
    </source>
</evidence>
<protein>
    <submittedName>
        <fullName evidence="7">DUF724 domain-containing protein 2</fullName>
    </submittedName>
</protein>
<feature type="region of interest" description="Disordered" evidence="4">
    <location>
        <begin position="276"/>
        <end position="389"/>
    </location>
</feature>
<keyword evidence="2" id="KW-0341">Growth regulation</keyword>
<dbReference type="SMART" id="SM00743">
    <property type="entry name" value="Agenet"/>
    <property type="match status" value="4"/>
</dbReference>
<dbReference type="Pfam" id="PF05266">
    <property type="entry name" value="DUF724"/>
    <property type="match status" value="1"/>
</dbReference>
<reference evidence="7" key="1">
    <citation type="submission" date="2025-08" db="UniProtKB">
        <authorList>
            <consortium name="RefSeq"/>
        </authorList>
    </citation>
    <scope>IDENTIFICATION</scope>
    <source>
        <tissue evidence="7">Leaf</tissue>
    </source>
</reference>
<dbReference type="GeneID" id="108811407"/>